<name>A0AB34C4Z7_9PSED</name>
<feature type="compositionally biased region" description="Polar residues" evidence="1">
    <location>
        <begin position="21"/>
        <end position="30"/>
    </location>
</feature>
<comment type="caution">
    <text evidence="2">The sequence shown here is derived from an EMBL/GenBank/DDBJ whole genome shotgun (WGS) entry which is preliminary data.</text>
</comment>
<sequence length="396" mass="42569">MRSPMDRNRRRMMPARRGSDMSKTTAQGPATESIERLGMMQALADARLSVEARAMVAQGFYTGVVQEVSTVIPLKDGTDPNLGLLRQLVIAGWGEELGQYLEVLDVRGSSAAEALRKAQLAVRSGTALFAAGSLATGTGWHCLLSIHHGLADEHSLEVLARRLQAVQSADVGSALAHMRRGREGYDDYVQAQALHGHAEDGLRTVVAQPMTPVRLRQTGRLAFNAQGPRVSLQRSLDIATINVGKPPLATLLACLRRANVIAEGDTLCSSHDWRPAHQLDAIGMMTGLVPLSFAVPGEQLLPGQTSLEARARHCPAARQALACCRASELFINGAGRRGIPASQVMSATFPVGIEIRRIGASQLLLEIEGPFCDASAATHLLNELADVLMDRSEWND</sequence>
<dbReference type="Proteomes" id="UP000323924">
    <property type="component" value="Unassembled WGS sequence"/>
</dbReference>
<dbReference type="InterPro" id="IPR023213">
    <property type="entry name" value="CAT-like_dom_sf"/>
</dbReference>
<evidence type="ECO:0000256" key="1">
    <source>
        <dbReference type="SAM" id="MobiDB-lite"/>
    </source>
</evidence>
<dbReference type="AlphaFoldDB" id="A0AB34C4Z7"/>
<accession>A0AB34C4Z7</accession>
<dbReference type="EMBL" id="VWPC01000012">
    <property type="protein sequence ID" value="KAA5841785.1"/>
    <property type="molecule type" value="Genomic_DNA"/>
</dbReference>
<protein>
    <submittedName>
        <fullName evidence="2">Uncharacterized protein</fullName>
    </submittedName>
</protein>
<reference evidence="2 3" key="1">
    <citation type="submission" date="2019-09" db="EMBL/GenBank/DDBJ databases">
        <authorList>
            <person name="Vacheron J."/>
            <person name="Dubost A."/>
            <person name="Prigent-Combaret C."/>
            <person name="Muller D."/>
        </authorList>
    </citation>
    <scope>NUCLEOTIDE SEQUENCE [LARGE SCALE GENOMIC DNA]</scope>
    <source>
        <strain evidence="2 3">JV497</strain>
    </source>
</reference>
<evidence type="ECO:0000313" key="3">
    <source>
        <dbReference type="Proteomes" id="UP000323924"/>
    </source>
</evidence>
<gene>
    <name evidence="2" type="ORF">F2A38_14695</name>
</gene>
<organism evidence="2 3">
    <name type="scientific">Pseudomonas chlororaphis</name>
    <dbReference type="NCBI Taxonomy" id="587753"/>
    <lineage>
        <taxon>Bacteria</taxon>
        <taxon>Pseudomonadati</taxon>
        <taxon>Pseudomonadota</taxon>
        <taxon>Gammaproteobacteria</taxon>
        <taxon>Pseudomonadales</taxon>
        <taxon>Pseudomonadaceae</taxon>
        <taxon>Pseudomonas</taxon>
    </lineage>
</organism>
<proteinExistence type="predicted"/>
<dbReference type="Gene3D" id="3.30.559.10">
    <property type="entry name" value="Chloramphenicol acetyltransferase-like domain"/>
    <property type="match status" value="1"/>
</dbReference>
<feature type="region of interest" description="Disordered" evidence="1">
    <location>
        <begin position="1"/>
        <end position="31"/>
    </location>
</feature>
<evidence type="ECO:0000313" key="2">
    <source>
        <dbReference type="EMBL" id="KAA5841785.1"/>
    </source>
</evidence>